<evidence type="ECO:0000313" key="5">
    <source>
        <dbReference type="EMBL" id="KFM75330.1"/>
    </source>
</evidence>
<dbReference type="InterPro" id="IPR013783">
    <property type="entry name" value="Ig-like_fold"/>
</dbReference>
<dbReference type="Pfam" id="PF13927">
    <property type="entry name" value="Ig_3"/>
    <property type="match status" value="2"/>
</dbReference>
<dbReference type="InterPro" id="IPR036179">
    <property type="entry name" value="Ig-like_dom_sf"/>
</dbReference>
<dbReference type="STRING" id="407821.A0A087UD91"/>
<dbReference type="InterPro" id="IPR003598">
    <property type="entry name" value="Ig_sub2"/>
</dbReference>
<dbReference type="GO" id="GO:0098632">
    <property type="term" value="F:cell-cell adhesion mediator activity"/>
    <property type="evidence" value="ECO:0007669"/>
    <property type="project" value="TreeGrafter"/>
</dbReference>
<dbReference type="SMART" id="SM00409">
    <property type="entry name" value="IG"/>
    <property type="match status" value="3"/>
</dbReference>
<keyword evidence="1" id="KW-0677">Repeat</keyword>
<dbReference type="PROSITE" id="PS50835">
    <property type="entry name" value="IG_LIKE"/>
    <property type="match status" value="3"/>
</dbReference>
<dbReference type="PRINTS" id="PR00014">
    <property type="entry name" value="FNTYPEIII"/>
</dbReference>
<reference evidence="5 6" key="1">
    <citation type="submission" date="2013-11" db="EMBL/GenBank/DDBJ databases">
        <title>Genome sequencing of Stegodyphus mimosarum.</title>
        <authorList>
            <person name="Bechsgaard J."/>
        </authorList>
    </citation>
    <scope>NUCLEOTIDE SEQUENCE [LARGE SCALE GENOMIC DNA]</scope>
</reference>
<feature type="non-terminal residue" evidence="5">
    <location>
        <position position="423"/>
    </location>
</feature>
<evidence type="ECO:0000259" key="4">
    <source>
        <dbReference type="PROSITE" id="PS50853"/>
    </source>
</evidence>
<dbReference type="InterPro" id="IPR036116">
    <property type="entry name" value="FN3_sf"/>
</dbReference>
<dbReference type="InterPro" id="IPR013098">
    <property type="entry name" value="Ig_I-set"/>
</dbReference>
<evidence type="ECO:0000256" key="2">
    <source>
        <dbReference type="ARBA" id="ARBA00023319"/>
    </source>
</evidence>
<evidence type="ECO:0000313" key="6">
    <source>
        <dbReference type="Proteomes" id="UP000054359"/>
    </source>
</evidence>
<evidence type="ECO:0000259" key="3">
    <source>
        <dbReference type="PROSITE" id="PS50835"/>
    </source>
</evidence>
<name>A0A087UD91_STEMI</name>
<dbReference type="InterPro" id="IPR007110">
    <property type="entry name" value="Ig-like_dom"/>
</dbReference>
<keyword evidence="6" id="KW-1185">Reference proteome</keyword>
<dbReference type="FunFam" id="2.60.40.10:FF:000719">
    <property type="entry name" value="nephrin isoform X1"/>
    <property type="match status" value="1"/>
</dbReference>
<gene>
    <name evidence="5" type="ORF">X975_12462</name>
</gene>
<protein>
    <submittedName>
        <fullName evidence="5">Down syndrome cell adhesion molecule-like protein</fullName>
    </submittedName>
</protein>
<dbReference type="InterPro" id="IPR003961">
    <property type="entry name" value="FN3_dom"/>
</dbReference>
<organism evidence="5 6">
    <name type="scientific">Stegodyphus mimosarum</name>
    <name type="common">African social velvet spider</name>
    <dbReference type="NCBI Taxonomy" id="407821"/>
    <lineage>
        <taxon>Eukaryota</taxon>
        <taxon>Metazoa</taxon>
        <taxon>Ecdysozoa</taxon>
        <taxon>Arthropoda</taxon>
        <taxon>Chelicerata</taxon>
        <taxon>Arachnida</taxon>
        <taxon>Araneae</taxon>
        <taxon>Araneomorphae</taxon>
        <taxon>Entelegynae</taxon>
        <taxon>Eresoidea</taxon>
        <taxon>Eresidae</taxon>
        <taxon>Stegodyphus</taxon>
    </lineage>
</organism>
<keyword evidence="2" id="KW-0393">Immunoglobulin domain</keyword>
<dbReference type="Gene3D" id="2.60.40.10">
    <property type="entry name" value="Immunoglobulins"/>
    <property type="match status" value="4"/>
</dbReference>
<dbReference type="CDD" id="cd00063">
    <property type="entry name" value="FN3"/>
    <property type="match status" value="1"/>
</dbReference>
<feature type="domain" description="Fibronectin type-III" evidence="4">
    <location>
        <begin position="330"/>
        <end position="423"/>
    </location>
</feature>
<dbReference type="GO" id="GO:0070593">
    <property type="term" value="P:dendrite self-avoidance"/>
    <property type="evidence" value="ECO:0007669"/>
    <property type="project" value="TreeGrafter"/>
</dbReference>
<dbReference type="SMART" id="SM00408">
    <property type="entry name" value="IGc2"/>
    <property type="match status" value="3"/>
</dbReference>
<dbReference type="OMA" id="CAATNDI"/>
<feature type="domain" description="Ig-like" evidence="3">
    <location>
        <begin position="34"/>
        <end position="126"/>
    </location>
</feature>
<dbReference type="EMBL" id="KK119305">
    <property type="protein sequence ID" value="KFM75330.1"/>
    <property type="molecule type" value="Genomic_DNA"/>
</dbReference>
<proteinExistence type="predicted"/>
<dbReference type="AlphaFoldDB" id="A0A087UD91"/>
<dbReference type="GO" id="GO:0007411">
    <property type="term" value="P:axon guidance"/>
    <property type="evidence" value="ECO:0007669"/>
    <property type="project" value="TreeGrafter"/>
</dbReference>
<dbReference type="OrthoDB" id="6424046at2759"/>
<dbReference type="GO" id="GO:0030424">
    <property type="term" value="C:axon"/>
    <property type="evidence" value="ECO:0007669"/>
    <property type="project" value="TreeGrafter"/>
</dbReference>
<dbReference type="Pfam" id="PF00041">
    <property type="entry name" value="fn3"/>
    <property type="match status" value="1"/>
</dbReference>
<dbReference type="Proteomes" id="UP000054359">
    <property type="component" value="Unassembled WGS sequence"/>
</dbReference>
<sequence>MLPGVDDGLYSCEVTFEKGIPASRTFSIIIRTEPQVGNFSFPGNLHEGMRTAVTCIVLAGDPPITTRWLKDGLSLIEEDLDASIIYAGNGFVSTLTINTLAYKHNGNYTCLATNDVGTGAVSTRLTVKVPPRWVLEPRDTSAIAGRPARIDCQADGVPQPHVRWKMSTNTPPDDFKTIVSSSHVHILVNGSLNFRSVELSDEGFYLCEANNGVGAGLSTVVRLTVHSAPKFETKFTILSARKGEKVHMNCNAYGDVPMTFTWRKNGIMLDLISKPRYSQHTENLRGGEGAKLIIEKVEREDSASFTCAAMNDFGEDSMNFQLTVQDVPDAPQNLEVHDVGSRSVRLTWNRPFDGNSPILKYTASWRTVEEQSVGEPLTAAGDETTLTIRGLKPKTRYFFRVKCENALGDSQYGAEVAVTTLEE</sequence>
<dbReference type="PANTHER" id="PTHR10075">
    <property type="entry name" value="BASIGIN RELATED"/>
    <property type="match status" value="1"/>
</dbReference>
<dbReference type="SUPFAM" id="SSF49265">
    <property type="entry name" value="Fibronectin type III"/>
    <property type="match status" value="1"/>
</dbReference>
<accession>A0A087UD91</accession>
<dbReference type="Pfam" id="PF07679">
    <property type="entry name" value="I-set"/>
    <property type="match status" value="1"/>
</dbReference>
<feature type="domain" description="Ig-like" evidence="3">
    <location>
        <begin position="131"/>
        <end position="224"/>
    </location>
</feature>
<dbReference type="GO" id="GO:0005886">
    <property type="term" value="C:plasma membrane"/>
    <property type="evidence" value="ECO:0007669"/>
    <property type="project" value="TreeGrafter"/>
</dbReference>
<feature type="domain" description="Ig-like" evidence="3">
    <location>
        <begin position="229"/>
        <end position="325"/>
    </location>
</feature>
<evidence type="ECO:0000256" key="1">
    <source>
        <dbReference type="ARBA" id="ARBA00022737"/>
    </source>
</evidence>
<dbReference type="GO" id="GO:0007156">
    <property type="term" value="P:homophilic cell adhesion via plasma membrane adhesion molecules"/>
    <property type="evidence" value="ECO:0007669"/>
    <property type="project" value="TreeGrafter"/>
</dbReference>
<dbReference type="FunFam" id="2.60.40.10:FF:000104">
    <property type="entry name" value="Down syndrome cell adhesion molecule b"/>
    <property type="match status" value="1"/>
</dbReference>
<dbReference type="PANTHER" id="PTHR10075:SF100">
    <property type="entry name" value="FASCICLIN-2"/>
    <property type="match status" value="1"/>
</dbReference>
<dbReference type="SUPFAM" id="SSF48726">
    <property type="entry name" value="Immunoglobulin"/>
    <property type="match status" value="3"/>
</dbReference>
<dbReference type="InterPro" id="IPR003599">
    <property type="entry name" value="Ig_sub"/>
</dbReference>
<dbReference type="SMART" id="SM00060">
    <property type="entry name" value="FN3"/>
    <property type="match status" value="1"/>
</dbReference>
<dbReference type="PROSITE" id="PS50853">
    <property type="entry name" value="FN3"/>
    <property type="match status" value="1"/>
</dbReference>
<dbReference type="FunFam" id="2.60.40.10:FF:000333">
    <property type="entry name" value="Down syndrome cell adhesion molecule"/>
    <property type="match status" value="1"/>
</dbReference>